<dbReference type="EMBL" id="JAHKPV010000019">
    <property type="protein sequence ID" value="MBU2874766.1"/>
    <property type="molecule type" value="Genomic_DNA"/>
</dbReference>
<dbReference type="RefSeq" id="WP_216008585.1">
    <property type="nucleotide sequence ID" value="NZ_JAHKPV010000019.1"/>
</dbReference>
<reference evidence="3 4" key="1">
    <citation type="submission" date="2021-05" db="EMBL/GenBank/DDBJ databases">
        <title>Draft genomes of bacteria isolated from model marine particles.</title>
        <authorList>
            <person name="Datta M.S."/>
            <person name="Schwartzman J.A."/>
            <person name="Enke T.N."/>
            <person name="Saavedra J."/>
            <person name="Cermak N."/>
            <person name="Cordero O.X."/>
        </authorList>
    </citation>
    <scope>NUCLEOTIDE SEQUENCE [LARGE SCALE GENOMIC DNA]</scope>
    <source>
        <strain evidence="3 4">D2M19</strain>
    </source>
</reference>
<protein>
    <submittedName>
        <fullName evidence="3">Sulfatase-like hydrolase/transferase</fullName>
    </submittedName>
</protein>
<sequence>MAEKLDIASGLIQVKRSIFVFFVLFFLPNILFFVISSTFGIGRPLVNFDYIIVSLFFIFGLNWLGVAFLALVYVFDVVFLVGQLFPFLRVSDLLYFVGLIGSSPSYYKVMFLVVLVQLFVFCAFFLRLKKRVPELAFINLALILYVFNFSYFDDSESKYYRYSSERFFDSVLVFSFDHRRTGFLESFDLESKPLVKASYKGATSPWFSSPMELSDKTILIVSESWGVSSDEIMDSVLSPIYELGDHIVSIERGELGFSGATVDGELRELCQLSSANFNFKDLVTGFEDCLPNRLRAMGYETYSLHGAVGSMYDRAYWYPRAGFDHRTFYETKQWSEKCHSFPGACDRELISELTKVFSETEKAFFYWLTLNSHSIYDRRDIYKDVFDCESFQVKEDGQVCRNLKLHAQFFYYLSTILDDPELEGAEVIIVGDHVPPIFDVNEKAKYFKNDSVPWIRFKVASPEKG</sequence>
<keyword evidence="4" id="KW-1185">Reference proteome</keyword>
<dbReference type="InterPro" id="IPR000917">
    <property type="entry name" value="Sulfatase_N"/>
</dbReference>
<keyword evidence="1" id="KW-0472">Membrane</keyword>
<keyword evidence="1" id="KW-1133">Transmembrane helix</keyword>
<gene>
    <name evidence="3" type="ORF">KO508_12230</name>
</gene>
<feature type="transmembrane region" description="Helical" evidence="1">
    <location>
        <begin position="135"/>
        <end position="152"/>
    </location>
</feature>
<evidence type="ECO:0000256" key="1">
    <source>
        <dbReference type="SAM" id="Phobius"/>
    </source>
</evidence>
<comment type="caution">
    <text evidence="3">The sequence shown here is derived from an EMBL/GenBank/DDBJ whole genome shotgun (WGS) entry which is preliminary data.</text>
</comment>
<accession>A0ABS6A9E1</accession>
<evidence type="ECO:0000313" key="4">
    <source>
        <dbReference type="Proteomes" id="UP000753376"/>
    </source>
</evidence>
<dbReference type="Pfam" id="PF00884">
    <property type="entry name" value="Sulfatase"/>
    <property type="match status" value="1"/>
</dbReference>
<feature type="transmembrane region" description="Helical" evidence="1">
    <location>
        <begin position="18"/>
        <end position="40"/>
    </location>
</feature>
<name>A0ABS6A9E1_9GAMM</name>
<organism evidence="3 4">
    <name type="scientific">Marinobacter salexigens</name>
    <dbReference type="NCBI Taxonomy" id="1925763"/>
    <lineage>
        <taxon>Bacteria</taxon>
        <taxon>Pseudomonadati</taxon>
        <taxon>Pseudomonadota</taxon>
        <taxon>Gammaproteobacteria</taxon>
        <taxon>Pseudomonadales</taxon>
        <taxon>Marinobacteraceae</taxon>
        <taxon>Marinobacter</taxon>
    </lineage>
</organism>
<dbReference type="Proteomes" id="UP000753376">
    <property type="component" value="Unassembled WGS sequence"/>
</dbReference>
<feature type="transmembrane region" description="Helical" evidence="1">
    <location>
        <begin position="52"/>
        <end position="85"/>
    </location>
</feature>
<evidence type="ECO:0000313" key="3">
    <source>
        <dbReference type="EMBL" id="MBU2874766.1"/>
    </source>
</evidence>
<feature type="domain" description="Sulfatase N-terminal" evidence="2">
    <location>
        <begin position="260"/>
        <end position="439"/>
    </location>
</feature>
<feature type="transmembrane region" description="Helical" evidence="1">
    <location>
        <begin position="105"/>
        <end position="128"/>
    </location>
</feature>
<proteinExistence type="predicted"/>
<evidence type="ECO:0000259" key="2">
    <source>
        <dbReference type="Pfam" id="PF00884"/>
    </source>
</evidence>
<keyword evidence="1" id="KW-0812">Transmembrane</keyword>